<dbReference type="EMBL" id="BAABIC010000002">
    <property type="protein sequence ID" value="GAA4677249.1"/>
    <property type="molecule type" value="Genomic_DNA"/>
</dbReference>
<protein>
    <submittedName>
        <fullName evidence="3">Cytochrome P450</fullName>
    </submittedName>
</protein>
<proteinExistence type="inferred from homology"/>
<dbReference type="PANTHER" id="PTHR24305:SF166">
    <property type="entry name" value="CYTOCHROME P450 12A4, MITOCHONDRIAL-RELATED"/>
    <property type="match status" value="1"/>
</dbReference>
<dbReference type="InterPro" id="IPR036396">
    <property type="entry name" value="Cyt_P450_sf"/>
</dbReference>
<dbReference type="RefSeq" id="WP_345378306.1">
    <property type="nucleotide sequence ID" value="NZ_BAABIC010000002.1"/>
</dbReference>
<dbReference type="InterPro" id="IPR050121">
    <property type="entry name" value="Cytochrome_P450_monoxygenase"/>
</dbReference>
<feature type="compositionally biased region" description="Low complexity" evidence="2">
    <location>
        <begin position="8"/>
        <end position="25"/>
    </location>
</feature>
<keyword evidence="4" id="KW-1185">Reference proteome</keyword>
<comment type="similarity">
    <text evidence="1">Belongs to the cytochrome P450 family.</text>
</comment>
<dbReference type="InterPro" id="IPR002401">
    <property type="entry name" value="Cyt_P450_E_grp-I"/>
</dbReference>
<dbReference type="Pfam" id="PF00067">
    <property type="entry name" value="p450"/>
    <property type="match status" value="1"/>
</dbReference>
<evidence type="ECO:0000256" key="1">
    <source>
        <dbReference type="ARBA" id="ARBA00010617"/>
    </source>
</evidence>
<dbReference type="InterPro" id="IPR001128">
    <property type="entry name" value="Cyt_P450"/>
</dbReference>
<organism evidence="3 4">
    <name type="scientific">Pseudonocardia yuanmonensis</name>
    <dbReference type="NCBI Taxonomy" id="1095914"/>
    <lineage>
        <taxon>Bacteria</taxon>
        <taxon>Bacillati</taxon>
        <taxon>Actinomycetota</taxon>
        <taxon>Actinomycetes</taxon>
        <taxon>Pseudonocardiales</taxon>
        <taxon>Pseudonocardiaceae</taxon>
        <taxon>Pseudonocardia</taxon>
    </lineage>
</organism>
<dbReference type="Gene3D" id="1.10.630.10">
    <property type="entry name" value="Cytochrome P450"/>
    <property type="match status" value="1"/>
</dbReference>
<feature type="region of interest" description="Disordered" evidence="2">
    <location>
        <begin position="1"/>
        <end position="27"/>
    </location>
</feature>
<evidence type="ECO:0000313" key="3">
    <source>
        <dbReference type="EMBL" id="GAA4677249.1"/>
    </source>
</evidence>
<evidence type="ECO:0000313" key="4">
    <source>
        <dbReference type="Proteomes" id="UP001500325"/>
    </source>
</evidence>
<dbReference type="SUPFAM" id="SSF48264">
    <property type="entry name" value="Cytochrome P450"/>
    <property type="match status" value="1"/>
</dbReference>
<reference evidence="4" key="1">
    <citation type="journal article" date="2019" name="Int. J. Syst. Evol. Microbiol.">
        <title>The Global Catalogue of Microorganisms (GCM) 10K type strain sequencing project: providing services to taxonomists for standard genome sequencing and annotation.</title>
        <authorList>
            <consortium name="The Broad Institute Genomics Platform"/>
            <consortium name="The Broad Institute Genome Sequencing Center for Infectious Disease"/>
            <person name="Wu L."/>
            <person name="Ma J."/>
        </authorList>
    </citation>
    <scope>NUCLEOTIDE SEQUENCE [LARGE SCALE GENOMIC DNA]</scope>
    <source>
        <strain evidence="4">JCM 18055</strain>
    </source>
</reference>
<name>A0ABP8W342_9PSEU</name>
<gene>
    <name evidence="3" type="ORF">GCM10023215_07280</name>
</gene>
<dbReference type="Proteomes" id="UP001500325">
    <property type="component" value="Unassembled WGS sequence"/>
</dbReference>
<sequence length="460" mass="50805">MTTRQTMPDDPTVTGGDTTPDGLPLASGRDTLRAAAAILPIIAQGVIARRPRVVALAGKADLDGRGVRIFQDLATRYGHGPVRLRLPGRRAALVLDADDVRRVLDGTPEPFAPDTWEKRKALGQFQPHGVLVSDGEVRAERRRFNEAVLDSGHPLHRNAAVMARAVAQEAELLGREVDGTGELDWDAFIRAWWRVVRRVVLGDGARDDHDLTDELTRLRNAANWSFLLPRRRVRRERFRARLREHLERAEPGSLAEMIAGIPADPDVDPVDQVPQWLFAFDPAGAVALRALAVLVAHPTELARAREEIGDRDLALPQDLPRLRAAVLESVRLWPTTPLLLRETTRPVQWDGGGLDGRTALIIPTWFLHRDGRARADAQRFDPQQWLDGAAQADPALVPFSAGPGRCPGRELVLFTTSLFLAHLLRGRELELTSPEIDPQAQLPAGVNPFGVRLRVVRPTG</sequence>
<comment type="caution">
    <text evidence="3">The sequence shown here is derived from an EMBL/GenBank/DDBJ whole genome shotgun (WGS) entry which is preliminary data.</text>
</comment>
<dbReference type="PANTHER" id="PTHR24305">
    <property type="entry name" value="CYTOCHROME P450"/>
    <property type="match status" value="1"/>
</dbReference>
<evidence type="ECO:0000256" key="2">
    <source>
        <dbReference type="SAM" id="MobiDB-lite"/>
    </source>
</evidence>
<dbReference type="PRINTS" id="PR00463">
    <property type="entry name" value="EP450I"/>
</dbReference>
<accession>A0ABP8W342</accession>